<reference evidence="2" key="2">
    <citation type="submission" date="2023-01" db="EMBL/GenBank/DDBJ databases">
        <title>Draft genome sequence of Algimonas ampicilliniresistens strain NBRC 108219.</title>
        <authorList>
            <person name="Sun Q."/>
            <person name="Mori K."/>
        </authorList>
    </citation>
    <scope>NUCLEOTIDE SEQUENCE</scope>
    <source>
        <strain evidence="2">NBRC 108219</strain>
    </source>
</reference>
<dbReference type="EMBL" id="BSNK01000001">
    <property type="protein sequence ID" value="GLQ23538.1"/>
    <property type="molecule type" value="Genomic_DNA"/>
</dbReference>
<proteinExistence type="predicted"/>
<keyword evidence="3" id="KW-1185">Reference proteome</keyword>
<keyword evidence="1" id="KW-1133">Transmembrane helix</keyword>
<protein>
    <submittedName>
        <fullName evidence="2">Uncharacterized protein</fullName>
    </submittedName>
</protein>
<feature type="transmembrane region" description="Helical" evidence="1">
    <location>
        <begin position="59"/>
        <end position="81"/>
    </location>
</feature>
<name>A0ABQ5V7L4_9PROT</name>
<evidence type="ECO:0000256" key="1">
    <source>
        <dbReference type="SAM" id="Phobius"/>
    </source>
</evidence>
<evidence type="ECO:0000313" key="2">
    <source>
        <dbReference type="EMBL" id="GLQ23538.1"/>
    </source>
</evidence>
<sequence>MKYVPYLTLIVSFALGFFGYPFPFVLAVAIVSTFLLFSPRRKALRNQAQAPDQNMFLDGAFLLASQTLIHFVLFAFGIFIARMVVG</sequence>
<accession>A0ABQ5V7L4</accession>
<gene>
    <name evidence="2" type="ORF">GCM10007853_14120</name>
</gene>
<keyword evidence="1" id="KW-0472">Membrane</keyword>
<organism evidence="2 3">
    <name type="scientific">Algimonas ampicilliniresistens</name>
    <dbReference type="NCBI Taxonomy" id="1298735"/>
    <lineage>
        <taxon>Bacteria</taxon>
        <taxon>Pseudomonadati</taxon>
        <taxon>Pseudomonadota</taxon>
        <taxon>Alphaproteobacteria</taxon>
        <taxon>Maricaulales</taxon>
        <taxon>Robiginitomaculaceae</taxon>
        <taxon>Algimonas</taxon>
    </lineage>
</organism>
<keyword evidence="1" id="KW-0812">Transmembrane</keyword>
<comment type="caution">
    <text evidence="2">The sequence shown here is derived from an EMBL/GenBank/DDBJ whole genome shotgun (WGS) entry which is preliminary data.</text>
</comment>
<feature type="transmembrane region" description="Helical" evidence="1">
    <location>
        <begin position="6"/>
        <end position="38"/>
    </location>
</feature>
<evidence type="ECO:0000313" key="3">
    <source>
        <dbReference type="Proteomes" id="UP001161391"/>
    </source>
</evidence>
<dbReference type="Proteomes" id="UP001161391">
    <property type="component" value="Unassembled WGS sequence"/>
</dbReference>
<dbReference type="RefSeq" id="WP_284389051.1">
    <property type="nucleotide sequence ID" value="NZ_BSNK01000001.1"/>
</dbReference>
<reference evidence="2" key="1">
    <citation type="journal article" date="2014" name="Int. J. Syst. Evol. Microbiol.">
        <title>Complete genome of a new Firmicutes species belonging to the dominant human colonic microbiota ('Ruminococcus bicirculans') reveals two chromosomes and a selective capacity to utilize plant glucans.</title>
        <authorList>
            <consortium name="NISC Comparative Sequencing Program"/>
            <person name="Wegmann U."/>
            <person name="Louis P."/>
            <person name="Goesmann A."/>
            <person name="Henrissat B."/>
            <person name="Duncan S.H."/>
            <person name="Flint H.J."/>
        </authorList>
    </citation>
    <scope>NUCLEOTIDE SEQUENCE</scope>
    <source>
        <strain evidence="2">NBRC 108219</strain>
    </source>
</reference>